<proteinExistence type="inferred from homology"/>
<keyword evidence="6" id="KW-1185">Reference proteome</keyword>
<keyword evidence="4" id="KW-0143">Chaperone</keyword>
<dbReference type="NCBIfam" id="TIGR02348">
    <property type="entry name" value="GroEL"/>
    <property type="match status" value="1"/>
</dbReference>
<keyword evidence="2" id="KW-0547">Nucleotide-binding</keyword>
<sequence>MISSSRKLFGNIVLGKSLVSTPVFFAGKELSFGQECRQQMLRGCDKLADAVQTTLGPKGRNVVIDQPYGSPKITKDGVTVAKAIEFSNRFENIGAQLVKSVASKANDEAGDGTTTATVLARAIFKEGVKSVAAGLNPMDLRRGINLACEAVVKDLKNRSKPVKSKDMIENVATISANGDVEIGKLIAELMDKVGEHGTITVSDGKTLNHEIEFVEGLKFDRGYISPYFATDPKTQKTEFEKPYILITDKKISNIQSILQILEHVVRENKPLLLIADDVESEALAQLVLNKLRGGLKVCAVKAPAFGDNRKAILNDIAILTGATVITEDVGLTLEKSDHTVLGQCKSIIATKDDTIIMDGVGSKDSINERCEIIKAQIAESNSEYDKEKLKERLAKLQGGVGVIKVGGASEVEVGEIKDRITDALNATRAAVDEGIVVGGGCALLYATRVLDKLKGDNFDQNIGIQIVKKAIELPCRTIVENAGEEGAVVVGKLLEGKDEEFGYDASKSQYVNMIKAGIIDPTKVVRTALVDAASVASLMTTTECMIVEGKKDEKAGGAPNMGGMGGMGGMEGMY</sequence>
<comment type="caution">
    <text evidence="5">The sequence shown here is derived from an EMBL/GenBank/DDBJ whole genome shotgun (WGS) entry which is preliminary data.</text>
</comment>
<dbReference type="EMBL" id="CAJJDP010000059">
    <property type="protein sequence ID" value="CAD8172325.1"/>
    <property type="molecule type" value="Genomic_DNA"/>
</dbReference>
<evidence type="ECO:0000256" key="2">
    <source>
        <dbReference type="ARBA" id="ARBA00022741"/>
    </source>
</evidence>
<dbReference type="NCBIfam" id="NF009487">
    <property type="entry name" value="PRK12849.1"/>
    <property type="match status" value="1"/>
</dbReference>
<evidence type="ECO:0000313" key="5">
    <source>
        <dbReference type="EMBL" id="CAD8172325.1"/>
    </source>
</evidence>
<evidence type="ECO:0000256" key="3">
    <source>
        <dbReference type="ARBA" id="ARBA00022840"/>
    </source>
</evidence>
<comment type="similarity">
    <text evidence="1">Belongs to the chaperonin (HSP60) family.</text>
</comment>
<dbReference type="FunFam" id="1.10.560.10:FF:000001">
    <property type="entry name" value="60 kDa chaperonin"/>
    <property type="match status" value="1"/>
</dbReference>
<evidence type="ECO:0000256" key="1">
    <source>
        <dbReference type="ARBA" id="ARBA00006607"/>
    </source>
</evidence>
<dbReference type="GO" id="GO:0005524">
    <property type="term" value="F:ATP binding"/>
    <property type="evidence" value="ECO:0007669"/>
    <property type="project" value="UniProtKB-KW"/>
</dbReference>
<dbReference type="GO" id="GO:0042026">
    <property type="term" value="P:protein refolding"/>
    <property type="evidence" value="ECO:0007669"/>
    <property type="project" value="InterPro"/>
</dbReference>
<dbReference type="InterPro" id="IPR018370">
    <property type="entry name" value="Chaperonin_Cpn60_CS"/>
</dbReference>
<dbReference type="GO" id="GO:0140662">
    <property type="term" value="F:ATP-dependent protein folding chaperone"/>
    <property type="evidence" value="ECO:0007669"/>
    <property type="project" value="InterPro"/>
</dbReference>
<dbReference type="InterPro" id="IPR002423">
    <property type="entry name" value="Cpn60/GroEL/TCP-1"/>
</dbReference>
<dbReference type="PROSITE" id="PS00296">
    <property type="entry name" value="CHAPERONINS_CPN60"/>
    <property type="match status" value="1"/>
</dbReference>
<dbReference type="AlphaFoldDB" id="A0A8S1V6P5"/>
<dbReference type="FunFam" id="3.50.7.10:FF:000001">
    <property type="entry name" value="60 kDa chaperonin"/>
    <property type="match status" value="1"/>
</dbReference>
<accession>A0A8S1V6P5</accession>
<name>A0A8S1V6P5_PAROT</name>
<evidence type="ECO:0000256" key="4">
    <source>
        <dbReference type="ARBA" id="ARBA00023186"/>
    </source>
</evidence>
<organism evidence="5 6">
    <name type="scientific">Paramecium octaurelia</name>
    <dbReference type="NCBI Taxonomy" id="43137"/>
    <lineage>
        <taxon>Eukaryota</taxon>
        <taxon>Sar</taxon>
        <taxon>Alveolata</taxon>
        <taxon>Ciliophora</taxon>
        <taxon>Intramacronucleata</taxon>
        <taxon>Oligohymenophorea</taxon>
        <taxon>Peniculida</taxon>
        <taxon>Parameciidae</taxon>
        <taxon>Paramecium</taxon>
    </lineage>
</organism>
<dbReference type="OrthoDB" id="1733909at2759"/>
<gene>
    <name evidence="5" type="ORF">POCTA_138.1.T0600056</name>
</gene>
<dbReference type="CDD" id="cd03344">
    <property type="entry name" value="GroEL"/>
    <property type="match status" value="1"/>
</dbReference>
<dbReference type="Proteomes" id="UP000683925">
    <property type="component" value="Unassembled WGS sequence"/>
</dbReference>
<dbReference type="NCBIfam" id="NF009489">
    <property type="entry name" value="PRK12851.1"/>
    <property type="match status" value="1"/>
</dbReference>
<dbReference type="Pfam" id="PF00118">
    <property type="entry name" value="Cpn60_TCP1"/>
    <property type="match status" value="1"/>
</dbReference>
<keyword evidence="3" id="KW-0067">ATP-binding</keyword>
<evidence type="ECO:0008006" key="7">
    <source>
        <dbReference type="Google" id="ProtNLM"/>
    </source>
</evidence>
<evidence type="ECO:0000313" key="6">
    <source>
        <dbReference type="Proteomes" id="UP000683925"/>
    </source>
</evidence>
<dbReference type="PANTHER" id="PTHR45633">
    <property type="entry name" value="60 KDA HEAT SHOCK PROTEIN, MITOCHONDRIAL"/>
    <property type="match status" value="1"/>
</dbReference>
<protein>
    <recommendedName>
        <fullName evidence="7">Heat shock protein 60</fullName>
    </recommendedName>
</protein>
<reference evidence="5" key="1">
    <citation type="submission" date="2021-01" db="EMBL/GenBank/DDBJ databases">
        <authorList>
            <consortium name="Genoscope - CEA"/>
            <person name="William W."/>
        </authorList>
    </citation>
    <scope>NUCLEOTIDE SEQUENCE</scope>
</reference>
<dbReference type="HAMAP" id="MF_00600">
    <property type="entry name" value="CH60"/>
    <property type="match status" value="1"/>
</dbReference>
<dbReference type="NCBIfam" id="NF009488">
    <property type="entry name" value="PRK12850.1"/>
    <property type="match status" value="1"/>
</dbReference>
<dbReference type="OMA" id="PYILIHQ"/>
<dbReference type="NCBIfam" id="NF000592">
    <property type="entry name" value="PRK00013.1"/>
    <property type="match status" value="1"/>
</dbReference>
<dbReference type="InterPro" id="IPR001844">
    <property type="entry name" value="Cpn60/GroEL"/>
</dbReference>